<gene>
    <name evidence="6" type="ORF">ADK38_42135</name>
</gene>
<dbReference type="PANTHER" id="PTHR43775">
    <property type="entry name" value="FATTY ACID SYNTHASE"/>
    <property type="match status" value="1"/>
</dbReference>
<dbReference type="SMART" id="SM00827">
    <property type="entry name" value="PKS_AT"/>
    <property type="match status" value="1"/>
</dbReference>
<reference evidence="6 7" key="1">
    <citation type="submission" date="2015-07" db="EMBL/GenBank/DDBJ databases">
        <authorList>
            <person name="Ju K.-S."/>
            <person name="Doroghazi J.R."/>
            <person name="Metcalf W.W."/>
        </authorList>
    </citation>
    <scope>NUCLEOTIDE SEQUENCE [LARGE SCALE GENOMIC DNA]</scope>
    <source>
        <strain evidence="6 7">NRRL B-3589</strain>
    </source>
</reference>
<feature type="non-terminal residue" evidence="6">
    <location>
        <position position="447"/>
    </location>
</feature>
<dbReference type="SUPFAM" id="SSF55048">
    <property type="entry name" value="Probable ACP-binding domain of malonyl-CoA ACP transacylase"/>
    <property type="match status" value="1"/>
</dbReference>
<dbReference type="Gene3D" id="3.40.366.10">
    <property type="entry name" value="Malonyl-Coenzyme A Acyl Carrier Protein, domain 2"/>
    <property type="match status" value="1"/>
</dbReference>
<feature type="domain" description="Malonyl-CoA:ACP transacylase (MAT)" evidence="5">
    <location>
        <begin position="109"/>
        <end position="406"/>
    </location>
</feature>
<evidence type="ECO:0000256" key="2">
    <source>
        <dbReference type="ARBA" id="ARBA00023268"/>
    </source>
</evidence>
<feature type="non-terminal residue" evidence="6">
    <location>
        <position position="1"/>
    </location>
</feature>
<keyword evidence="1" id="KW-0808">Transferase</keyword>
<evidence type="ECO:0000313" key="6">
    <source>
        <dbReference type="EMBL" id="KOG63599.1"/>
    </source>
</evidence>
<keyword evidence="2" id="KW-0511">Multifunctional enzyme</keyword>
<dbReference type="InterPro" id="IPR016036">
    <property type="entry name" value="Malonyl_transacylase_ACP-bd"/>
</dbReference>
<dbReference type="SUPFAM" id="SSF52151">
    <property type="entry name" value="FabD/lysophospholipase-like"/>
    <property type="match status" value="1"/>
</dbReference>
<keyword evidence="7" id="KW-1185">Reference proteome</keyword>
<comment type="caution">
    <text evidence="6">The sequence shown here is derived from an EMBL/GenBank/DDBJ whole genome shotgun (WGS) entry which is preliminary data.</text>
</comment>
<evidence type="ECO:0000256" key="1">
    <source>
        <dbReference type="ARBA" id="ARBA00022679"/>
    </source>
</evidence>
<organism evidence="6 7">
    <name type="scientific">Streptomyces varsoviensis</name>
    <dbReference type="NCBI Taxonomy" id="67373"/>
    <lineage>
        <taxon>Bacteria</taxon>
        <taxon>Bacillati</taxon>
        <taxon>Actinomycetota</taxon>
        <taxon>Actinomycetes</taxon>
        <taxon>Kitasatosporales</taxon>
        <taxon>Streptomycetaceae</taxon>
        <taxon>Streptomyces</taxon>
    </lineage>
</organism>
<feature type="region of interest" description="Disordered" evidence="4">
    <location>
        <begin position="1"/>
        <end position="25"/>
    </location>
</feature>
<feature type="compositionally biased region" description="Basic and acidic residues" evidence="4">
    <location>
        <begin position="1"/>
        <end position="19"/>
    </location>
</feature>
<dbReference type="InterPro" id="IPR050091">
    <property type="entry name" value="PKS_NRPS_Biosynth_Enz"/>
</dbReference>
<dbReference type="Gene3D" id="3.30.70.3290">
    <property type="match status" value="1"/>
</dbReference>
<dbReference type="InterPro" id="IPR016035">
    <property type="entry name" value="Acyl_Trfase/lysoPLipase"/>
</dbReference>
<evidence type="ECO:0000259" key="5">
    <source>
        <dbReference type="SMART" id="SM00827"/>
    </source>
</evidence>
<evidence type="ECO:0000256" key="4">
    <source>
        <dbReference type="SAM" id="MobiDB-lite"/>
    </source>
</evidence>
<keyword evidence="3" id="KW-0012">Acyltransferase</keyword>
<evidence type="ECO:0000313" key="7">
    <source>
        <dbReference type="Proteomes" id="UP000037020"/>
    </source>
</evidence>
<dbReference type="Proteomes" id="UP000037020">
    <property type="component" value="Unassembled WGS sequence"/>
</dbReference>
<name>A0ABR5ITH5_9ACTN</name>
<dbReference type="EMBL" id="LGUT01004080">
    <property type="protein sequence ID" value="KOG63599.1"/>
    <property type="molecule type" value="Genomic_DNA"/>
</dbReference>
<dbReference type="Pfam" id="PF00698">
    <property type="entry name" value="Acyl_transf_1"/>
    <property type="match status" value="1"/>
</dbReference>
<sequence>PADRSGPADRSDPVDRPDPDGAVTLWPLSARTPEALRAQARRLTRHLADSPAAHPADIGRTLHGRTSFEHRAALVGDRRELLAGLRALADDSSATAYAAPDADDRAVFVFPGQGSQWVGMGAELMAAQPVFADLIAACEQALAPHVDWSLSAVLRADDDAPAFERVDVVQPVLFSVMVSLSGLWRAYGVEPGAVVGHSQGEIAAACVAGALSLEDAARVVALRSKALRALSDAGGMASVALPADQVREWLARWGGRLSVAAVNGPRSTVVSGDVEALDELMDQAARREVRARYVPVDYASHSAHVERLEDELLAQLGGLTPRQAEVPFYSTVAGEPLDGTGLDAGYWYRNLRRTVEFEKTTRALLDDGFRLFVEPSAHPVLAAAVQETADGAGRDARAIGTLRRDDGGPARMLRALGEAWEAGLPVDLSAAYPGARRVDLPTYPFQL</sequence>
<dbReference type="Pfam" id="PF22621">
    <property type="entry name" value="CurL-like_PKS_C"/>
    <property type="match status" value="1"/>
</dbReference>
<dbReference type="InterPro" id="IPR014043">
    <property type="entry name" value="Acyl_transferase_dom"/>
</dbReference>
<dbReference type="InterPro" id="IPR001227">
    <property type="entry name" value="Ac_transferase_dom_sf"/>
</dbReference>
<accession>A0ABR5ITH5</accession>
<dbReference type="PANTHER" id="PTHR43775:SF51">
    <property type="entry name" value="INACTIVE PHENOLPHTHIOCEROL SYNTHESIS POLYKETIDE SYNTHASE TYPE I PKS1-RELATED"/>
    <property type="match status" value="1"/>
</dbReference>
<protein>
    <recommendedName>
        <fullName evidence="5">Malonyl-CoA:ACP transacylase (MAT) domain-containing protein</fullName>
    </recommendedName>
</protein>
<evidence type="ECO:0000256" key="3">
    <source>
        <dbReference type="ARBA" id="ARBA00023315"/>
    </source>
</evidence>
<proteinExistence type="predicted"/>